<organism evidence="1 2">
    <name type="scientific">Dipteronia dyeriana</name>
    <dbReference type="NCBI Taxonomy" id="168575"/>
    <lineage>
        <taxon>Eukaryota</taxon>
        <taxon>Viridiplantae</taxon>
        <taxon>Streptophyta</taxon>
        <taxon>Embryophyta</taxon>
        <taxon>Tracheophyta</taxon>
        <taxon>Spermatophyta</taxon>
        <taxon>Magnoliopsida</taxon>
        <taxon>eudicotyledons</taxon>
        <taxon>Gunneridae</taxon>
        <taxon>Pentapetalae</taxon>
        <taxon>rosids</taxon>
        <taxon>malvids</taxon>
        <taxon>Sapindales</taxon>
        <taxon>Sapindaceae</taxon>
        <taxon>Hippocastanoideae</taxon>
        <taxon>Acereae</taxon>
        <taxon>Dipteronia</taxon>
    </lineage>
</organism>
<dbReference type="Proteomes" id="UP001280121">
    <property type="component" value="Unassembled WGS sequence"/>
</dbReference>
<proteinExistence type="predicted"/>
<keyword evidence="2" id="KW-1185">Reference proteome</keyword>
<name>A0AAE0CK91_9ROSI</name>
<evidence type="ECO:0000313" key="1">
    <source>
        <dbReference type="EMBL" id="KAK2654191.1"/>
    </source>
</evidence>
<dbReference type="EMBL" id="JANJYI010000004">
    <property type="protein sequence ID" value="KAK2654191.1"/>
    <property type="molecule type" value="Genomic_DNA"/>
</dbReference>
<reference evidence="1" key="1">
    <citation type="journal article" date="2023" name="Plant J.">
        <title>Genome sequences and population genomics provide insights into the demographic history, inbreeding, and mutation load of two 'living fossil' tree species of Dipteronia.</title>
        <authorList>
            <person name="Feng Y."/>
            <person name="Comes H.P."/>
            <person name="Chen J."/>
            <person name="Zhu S."/>
            <person name="Lu R."/>
            <person name="Zhang X."/>
            <person name="Li P."/>
            <person name="Qiu J."/>
            <person name="Olsen K.M."/>
            <person name="Qiu Y."/>
        </authorList>
    </citation>
    <scope>NUCLEOTIDE SEQUENCE</scope>
    <source>
        <strain evidence="1">KIB01</strain>
    </source>
</reference>
<comment type="caution">
    <text evidence="1">The sequence shown here is derived from an EMBL/GenBank/DDBJ whole genome shotgun (WGS) entry which is preliminary data.</text>
</comment>
<evidence type="ECO:0000313" key="2">
    <source>
        <dbReference type="Proteomes" id="UP001280121"/>
    </source>
</evidence>
<dbReference type="AlphaFoldDB" id="A0AAE0CK91"/>
<protein>
    <submittedName>
        <fullName evidence="1">Uncharacterized protein</fullName>
    </submittedName>
</protein>
<sequence>MPWSCRILEESWGYLYLMLGKTTTKCNGPRLDQPMKGKLLIIFAPVVVANVKRVEPEPYM</sequence>
<accession>A0AAE0CK91</accession>
<gene>
    <name evidence="1" type="ORF">Ddye_014047</name>
</gene>